<dbReference type="AlphaFoldDB" id="A0A0G4ERW3"/>
<gene>
    <name evidence="1" type="ORF">Vbra_20766</name>
</gene>
<dbReference type="Proteomes" id="UP000041254">
    <property type="component" value="Unassembled WGS sequence"/>
</dbReference>
<accession>A0A0G4ERW3</accession>
<sequence>MAYMLFGEADLWEKGRDFVAEVEERALAEGKIPKVSDQLRELQRAKGRALDELYSIIYDKGWWALAFYGRIVQLRRKIDKWQDEFDELWAKYQRLEGPPGPKTWLELFP</sequence>
<dbReference type="VEuPathDB" id="CryptoDB:Vbra_20766"/>
<dbReference type="EMBL" id="CDMY01000303">
    <property type="protein sequence ID" value="CEM00961.1"/>
    <property type="molecule type" value="Genomic_DNA"/>
</dbReference>
<proteinExistence type="predicted"/>
<name>A0A0G4ERW3_VITBC</name>
<reference evidence="1 2" key="1">
    <citation type="submission" date="2014-11" db="EMBL/GenBank/DDBJ databases">
        <authorList>
            <person name="Zhu J."/>
            <person name="Qi W."/>
            <person name="Song R."/>
        </authorList>
    </citation>
    <scope>NUCLEOTIDE SEQUENCE [LARGE SCALE GENOMIC DNA]</scope>
</reference>
<keyword evidence="2" id="KW-1185">Reference proteome</keyword>
<organism evidence="1 2">
    <name type="scientific">Vitrella brassicaformis (strain CCMP3155)</name>
    <dbReference type="NCBI Taxonomy" id="1169540"/>
    <lineage>
        <taxon>Eukaryota</taxon>
        <taxon>Sar</taxon>
        <taxon>Alveolata</taxon>
        <taxon>Colpodellida</taxon>
        <taxon>Vitrellaceae</taxon>
        <taxon>Vitrella</taxon>
    </lineage>
</organism>
<evidence type="ECO:0000313" key="2">
    <source>
        <dbReference type="Proteomes" id="UP000041254"/>
    </source>
</evidence>
<protein>
    <submittedName>
        <fullName evidence="1">Uncharacterized protein</fullName>
    </submittedName>
</protein>
<dbReference type="InParanoid" id="A0A0G4ERW3"/>
<evidence type="ECO:0000313" key="1">
    <source>
        <dbReference type="EMBL" id="CEM00961.1"/>
    </source>
</evidence>